<evidence type="ECO:0000313" key="1">
    <source>
        <dbReference type="EMBL" id="KAH0535668.1"/>
    </source>
</evidence>
<protein>
    <submittedName>
        <fullName evidence="1">Uncharacterized protein</fullName>
    </submittedName>
</protein>
<reference evidence="1 2" key="1">
    <citation type="journal article" date="2021" name="J. Hered.">
        <title>A chromosome-level genome assembly of the parasitoid wasp, Cotesia glomerata (Hymenoptera: Braconidae).</title>
        <authorList>
            <person name="Pinto B.J."/>
            <person name="Weis J.J."/>
            <person name="Gamble T."/>
            <person name="Ode P.J."/>
            <person name="Paul R."/>
            <person name="Zaspel J.M."/>
        </authorList>
    </citation>
    <scope>NUCLEOTIDE SEQUENCE [LARGE SCALE GENOMIC DNA]</scope>
    <source>
        <strain evidence="1">CgM1</strain>
    </source>
</reference>
<gene>
    <name evidence="1" type="ORF">KQX54_018035</name>
</gene>
<sequence>MTRMSSTRGMIRRLPQSNVSWYLLQTVARHVSTLVRYPRQVRDTISPGTFDVRLFPFSARYNGPKDSRSSIPSTTNHQLATTNLLATIWVRLRTILVTTRNQARTLKSYPNCVSLEFCRAVHCINFNFPASIFFHLTFSTIRPLKLDKEDGKYLSDRIGTRGKEE</sequence>
<dbReference type="AlphaFoldDB" id="A0AAV7HY84"/>
<dbReference type="Proteomes" id="UP000826195">
    <property type="component" value="Unassembled WGS sequence"/>
</dbReference>
<evidence type="ECO:0000313" key="2">
    <source>
        <dbReference type="Proteomes" id="UP000826195"/>
    </source>
</evidence>
<organism evidence="1 2">
    <name type="scientific">Cotesia glomerata</name>
    <name type="common">Lepidopteran parasitic wasp</name>
    <name type="synonym">Apanteles glomeratus</name>
    <dbReference type="NCBI Taxonomy" id="32391"/>
    <lineage>
        <taxon>Eukaryota</taxon>
        <taxon>Metazoa</taxon>
        <taxon>Ecdysozoa</taxon>
        <taxon>Arthropoda</taxon>
        <taxon>Hexapoda</taxon>
        <taxon>Insecta</taxon>
        <taxon>Pterygota</taxon>
        <taxon>Neoptera</taxon>
        <taxon>Endopterygota</taxon>
        <taxon>Hymenoptera</taxon>
        <taxon>Apocrita</taxon>
        <taxon>Ichneumonoidea</taxon>
        <taxon>Braconidae</taxon>
        <taxon>Microgastrinae</taxon>
        <taxon>Cotesia</taxon>
    </lineage>
</organism>
<name>A0AAV7HY84_COTGL</name>
<accession>A0AAV7HY84</accession>
<proteinExistence type="predicted"/>
<comment type="caution">
    <text evidence="1">The sequence shown here is derived from an EMBL/GenBank/DDBJ whole genome shotgun (WGS) entry which is preliminary data.</text>
</comment>
<dbReference type="EMBL" id="JAHXZJ010002982">
    <property type="protein sequence ID" value="KAH0535668.1"/>
    <property type="molecule type" value="Genomic_DNA"/>
</dbReference>
<keyword evidence="2" id="KW-1185">Reference proteome</keyword>